<dbReference type="Proteomes" id="UP001526430">
    <property type="component" value="Unassembled WGS sequence"/>
</dbReference>
<keyword evidence="3" id="KW-0645">Protease</keyword>
<evidence type="ECO:0000313" key="12">
    <source>
        <dbReference type="EMBL" id="MCW8084692.1"/>
    </source>
</evidence>
<keyword evidence="5" id="KW-0732">Signal</keyword>
<evidence type="ECO:0000313" key="13">
    <source>
        <dbReference type="Proteomes" id="UP001526430"/>
    </source>
</evidence>
<keyword evidence="8" id="KW-0482">Metalloprotease</keyword>
<evidence type="ECO:0000256" key="3">
    <source>
        <dbReference type="ARBA" id="ARBA00022670"/>
    </source>
</evidence>
<dbReference type="InterPro" id="IPR010275">
    <property type="entry name" value="MepK"/>
</dbReference>
<protein>
    <recommendedName>
        <fullName evidence="11">Murein endopeptidase K</fullName>
    </recommendedName>
</protein>
<comment type="cofactor">
    <cofactor evidence="1">
        <name>Zn(2+)</name>
        <dbReference type="ChEBI" id="CHEBI:29105"/>
    </cofactor>
</comment>
<evidence type="ECO:0000256" key="7">
    <source>
        <dbReference type="ARBA" id="ARBA00022833"/>
    </source>
</evidence>
<keyword evidence="7" id="KW-0862">Zinc</keyword>
<evidence type="ECO:0000256" key="9">
    <source>
        <dbReference type="ARBA" id="ARBA00023316"/>
    </source>
</evidence>
<keyword evidence="6" id="KW-0378">Hydrolase</keyword>
<organism evidence="12 13">
    <name type="scientific">Sabulicella glaciei</name>
    <dbReference type="NCBI Taxonomy" id="2984948"/>
    <lineage>
        <taxon>Bacteria</taxon>
        <taxon>Pseudomonadati</taxon>
        <taxon>Pseudomonadota</taxon>
        <taxon>Alphaproteobacteria</taxon>
        <taxon>Acetobacterales</taxon>
        <taxon>Acetobacteraceae</taxon>
        <taxon>Sabulicella</taxon>
    </lineage>
</organism>
<dbReference type="SUPFAM" id="SSF55166">
    <property type="entry name" value="Hedgehog/DD-peptidase"/>
    <property type="match status" value="1"/>
</dbReference>
<evidence type="ECO:0000256" key="11">
    <source>
        <dbReference type="ARBA" id="ARBA00093666"/>
    </source>
</evidence>
<dbReference type="InterPro" id="IPR009045">
    <property type="entry name" value="Zn_M74/Hedgehog-like"/>
</dbReference>
<evidence type="ECO:0000256" key="5">
    <source>
        <dbReference type="ARBA" id="ARBA00022729"/>
    </source>
</evidence>
<dbReference type="PANTHER" id="PTHR37425">
    <property type="match status" value="1"/>
</dbReference>
<dbReference type="Pfam" id="PF05951">
    <property type="entry name" value="Peptidase_M15_2"/>
    <property type="match status" value="1"/>
</dbReference>
<proteinExistence type="inferred from homology"/>
<gene>
    <name evidence="12" type="ORF">OF850_03550</name>
</gene>
<dbReference type="EMBL" id="JAPFQI010000001">
    <property type="protein sequence ID" value="MCW8084692.1"/>
    <property type="molecule type" value="Genomic_DNA"/>
</dbReference>
<reference evidence="12 13" key="1">
    <citation type="submission" date="2022-10" db="EMBL/GenBank/DDBJ databases">
        <title>Roseococcus glaciei nov., sp. nov., isolated from glacier.</title>
        <authorList>
            <person name="Liu Q."/>
            <person name="Xin Y.-H."/>
        </authorList>
    </citation>
    <scope>NUCLEOTIDE SEQUENCE [LARGE SCALE GENOMIC DNA]</scope>
    <source>
        <strain evidence="12 13">MDT2-1-1</strain>
    </source>
</reference>
<keyword evidence="13" id="KW-1185">Reference proteome</keyword>
<keyword evidence="4" id="KW-0479">Metal-binding</keyword>
<evidence type="ECO:0000256" key="1">
    <source>
        <dbReference type="ARBA" id="ARBA00001947"/>
    </source>
</evidence>
<comment type="caution">
    <text evidence="12">The sequence shown here is derived from an EMBL/GenBank/DDBJ whole genome shotgun (WGS) entry which is preliminary data.</text>
</comment>
<evidence type="ECO:0000256" key="8">
    <source>
        <dbReference type="ARBA" id="ARBA00023049"/>
    </source>
</evidence>
<evidence type="ECO:0000256" key="2">
    <source>
        <dbReference type="ARBA" id="ARBA00004776"/>
    </source>
</evidence>
<evidence type="ECO:0000256" key="4">
    <source>
        <dbReference type="ARBA" id="ARBA00022723"/>
    </source>
</evidence>
<name>A0ABT3NRC6_9PROT</name>
<dbReference type="PANTHER" id="PTHR37425:SF1">
    <property type="entry name" value="OUTER MEMBRANE PROTEIN"/>
    <property type="match status" value="1"/>
</dbReference>
<accession>A0ABT3NRC6</accession>
<dbReference type="Gene3D" id="3.30.1380.10">
    <property type="match status" value="1"/>
</dbReference>
<evidence type="ECO:0000256" key="6">
    <source>
        <dbReference type="ARBA" id="ARBA00022801"/>
    </source>
</evidence>
<keyword evidence="9" id="KW-0961">Cell wall biogenesis/degradation</keyword>
<dbReference type="RefSeq" id="WP_301588370.1">
    <property type="nucleotide sequence ID" value="NZ_JAPFQI010000001.1"/>
</dbReference>
<sequence length="191" mass="21245">MRLFHDTCPACRDGVACDAVPRRVMLGAAFGLLTAPAMAQSVASGTRSIAVRRVQTGDSFRGVYWRDGRYDRDALHRLDEVLRDPGLDEATPMDPRLFDVLHQVQRRLGSDDMWDVISAYRAPESNAARARESRRVSRVSLHMSGMALDCRLPGRDSMGIARAAADMQTGGVGLYRRDGFVHLDCGPVRRW</sequence>
<comment type="similarity">
    <text evidence="10">Belongs to the peptidase M15 family.</text>
</comment>
<evidence type="ECO:0000256" key="10">
    <source>
        <dbReference type="ARBA" id="ARBA00093448"/>
    </source>
</evidence>
<comment type="pathway">
    <text evidence="2">Cell wall biogenesis; cell wall polysaccharide biosynthesis.</text>
</comment>